<dbReference type="InterPro" id="IPR032710">
    <property type="entry name" value="NTF2-like_dom_sf"/>
</dbReference>
<dbReference type="OrthoDB" id="8445243at2"/>
<sequence>MFIMKTKQILLYLFFALTGFTFSVNAQSEDDNVKACINNYLEGVTKGDTSRLNKAFHPTAMLRSINSVNGRLYDIPVRNFIAKTPAGGVQATTKIVSYAYIGISALATVELQFADFKYVDLLSMLKFGNEWRIVTRVFSKADLGDNIKGVGVGNGAATASAQKTPGKKPSSANVKPKSDDGW</sequence>
<dbReference type="AlphaFoldDB" id="A0A1I5YJY1"/>
<dbReference type="EMBL" id="FOXH01000019">
    <property type="protein sequence ID" value="SFQ44425.1"/>
    <property type="molecule type" value="Genomic_DNA"/>
</dbReference>
<feature type="signal peptide" evidence="2">
    <location>
        <begin position="1"/>
        <end position="26"/>
    </location>
</feature>
<gene>
    <name evidence="3" type="ORF">SAMN04515674_11951</name>
</gene>
<keyword evidence="4" id="KW-1185">Reference proteome</keyword>
<proteinExistence type="predicted"/>
<feature type="chain" id="PRO_5011619110" evidence="2">
    <location>
        <begin position="27"/>
        <end position="182"/>
    </location>
</feature>
<dbReference type="Proteomes" id="UP000199306">
    <property type="component" value="Unassembled WGS sequence"/>
</dbReference>
<dbReference type="Pfam" id="PF12893">
    <property type="entry name" value="Lumazine_bd_2"/>
    <property type="match status" value="1"/>
</dbReference>
<name>A0A1I5YJY1_9BACT</name>
<evidence type="ECO:0000313" key="3">
    <source>
        <dbReference type="EMBL" id="SFQ44425.1"/>
    </source>
</evidence>
<evidence type="ECO:0000256" key="2">
    <source>
        <dbReference type="SAM" id="SignalP"/>
    </source>
</evidence>
<accession>A0A1I5YJY1</accession>
<evidence type="ECO:0000313" key="4">
    <source>
        <dbReference type="Proteomes" id="UP000199306"/>
    </source>
</evidence>
<dbReference type="InterPro" id="IPR039437">
    <property type="entry name" value="FrzH/put_lumazine-bd"/>
</dbReference>
<organism evidence="3 4">
    <name type="scientific">Pseudarcicella hirudinis</name>
    <dbReference type="NCBI Taxonomy" id="1079859"/>
    <lineage>
        <taxon>Bacteria</taxon>
        <taxon>Pseudomonadati</taxon>
        <taxon>Bacteroidota</taxon>
        <taxon>Cytophagia</taxon>
        <taxon>Cytophagales</taxon>
        <taxon>Flectobacillaceae</taxon>
        <taxon>Pseudarcicella</taxon>
    </lineage>
</organism>
<feature type="region of interest" description="Disordered" evidence="1">
    <location>
        <begin position="156"/>
        <end position="182"/>
    </location>
</feature>
<dbReference type="SUPFAM" id="SSF54427">
    <property type="entry name" value="NTF2-like"/>
    <property type="match status" value="1"/>
</dbReference>
<protein>
    <submittedName>
        <fullName evidence="3">Putative lumazine-binding</fullName>
    </submittedName>
</protein>
<dbReference type="STRING" id="1079859.SAMN04515674_11951"/>
<evidence type="ECO:0000256" key="1">
    <source>
        <dbReference type="SAM" id="MobiDB-lite"/>
    </source>
</evidence>
<keyword evidence="2" id="KW-0732">Signal</keyword>
<dbReference type="Gene3D" id="3.10.450.50">
    <property type="match status" value="1"/>
</dbReference>
<reference evidence="3 4" key="1">
    <citation type="submission" date="2016-10" db="EMBL/GenBank/DDBJ databases">
        <authorList>
            <person name="de Groot N.N."/>
        </authorList>
    </citation>
    <scope>NUCLEOTIDE SEQUENCE [LARGE SCALE GENOMIC DNA]</scope>
    <source>
        <strain evidence="4">E92,LMG 26720,CCM 7988</strain>
    </source>
</reference>